<name>A0A2W7C781_9HYPH</name>
<accession>A0A2W7C781</accession>
<dbReference type="OrthoDB" id="1550462at2"/>
<proteinExistence type="predicted"/>
<dbReference type="Proteomes" id="UP000248616">
    <property type="component" value="Unassembled WGS sequence"/>
</dbReference>
<keyword evidence="2" id="KW-1185">Reference proteome</keyword>
<sequence length="141" mass="16071">MKNSREISRDGTLLTVSIPMAIRKRGGRKLVVSPAGAEPWGLSRPRIDNTLLRALVQAFHWQHELDSGQHATISELAAALKLDRSFVSHMLRLTLLAPDLVEAILDGRQPPTMQLQPLMRGFPVEWERQRRNACWFVKVWL</sequence>
<dbReference type="EMBL" id="MZXV01000013">
    <property type="protein sequence ID" value="PZV39030.1"/>
    <property type="molecule type" value="Genomic_DNA"/>
</dbReference>
<dbReference type="Gene3D" id="1.10.10.2830">
    <property type="match status" value="1"/>
</dbReference>
<gene>
    <name evidence="1" type="ORF">B5V02_03095</name>
</gene>
<reference evidence="2" key="1">
    <citation type="submission" date="2017-03" db="EMBL/GenBank/DDBJ databases">
        <authorList>
            <person name="Safronova V.I."/>
            <person name="Sazanova A.L."/>
            <person name="Chirak E.R."/>
        </authorList>
    </citation>
    <scope>NUCLEOTIDE SEQUENCE [LARGE SCALE GENOMIC DNA]</scope>
    <source>
        <strain evidence="2">Ach-343</strain>
    </source>
</reference>
<comment type="caution">
    <text evidence="1">The sequence shown here is derived from an EMBL/GenBank/DDBJ whole genome shotgun (WGS) entry which is preliminary data.</text>
</comment>
<organism evidence="1 2">
    <name type="scientific">Mesorhizobium kowhaii</name>
    <dbReference type="NCBI Taxonomy" id="1300272"/>
    <lineage>
        <taxon>Bacteria</taxon>
        <taxon>Pseudomonadati</taxon>
        <taxon>Pseudomonadota</taxon>
        <taxon>Alphaproteobacteria</taxon>
        <taxon>Hyphomicrobiales</taxon>
        <taxon>Phyllobacteriaceae</taxon>
        <taxon>Mesorhizobium</taxon>
    </lineage>
</organism>
<dbReference type="SUPFAM" id="SSF109709">
    <property type="entry name" value="KorB DNA-binding domain-like"/>
    <property type="match status" value="1"/>
</dbReference>
<evidence type="ECO:0008006" key="3">
    <source>
        <dbReference type="Google" id="ProtNLM"/>
    </source>
</evidence>
<protein>
    <recommendedName>
        <fullName evidence="3">LacI family transcriptional regulator</fullName>
    </recommendedName>
</protein>
<dbReference type="RefSeq" id="WP_111542788.1">
    <property type="nucleotide sequence ID" value="NZ_MZXV01000013.1"/>
</dbReference>
<dbReference type="AlphaFoldDB" id="A0A2W7C781"/>
<evidence type="ECO:0000313" key="2">
    <source>
        <dbReference type="Proteomes" id="UP000248616"/>
    </source>
</evidence>
<evidence type="ECO:0000313" key="1">
    <source>
        <dbReference type="EMBL" id="PZV39030.1"/>
    </source>
</evidence>